<dbReference type="InterPro" id="IPR009675">
    <property type="entry name" value="TPX2_fam"/>
</dbReference>
<dbReference type="EMBL" id="BSYR01000006">
    <property type="protein sequence ID" value="GMI68480.1"/>
    <property type="molecule type" value="Genomic_DNA"/>
</dbReference>
<feature type="compositionally biased region" description="Polar residues" evidence="6">
    <location>
        <begin position="57"/>
        <end position="66"/>
    </location>
</feature>
<evidence type="ECO:0000313" key="8">
    <source>
        <dbReference type="EMBL" id="GMI68480.1"/>
    </source>
</evidence>
<keyword evidence="9" id="KW-1185">Reference proteome</keyword>
<feature type="compositionally biased region" description="Basic and acidic residues" evidence="6">
    <location>
        <begin position="202"/>
        <end position="220"/>
    </location>
</feature>
<feature type="region of interest" description="Disordered" evidence="6">
    <location>
        <begin position="443"/>
        <end position="465"/>
    </location>
</feature>
<dbReference type="AlphaFoldDB" id="A0A9W7LMB9"/>
<reference evidence="8" key="1">
    <citation type="submission" date="2023-05" db="EMBL/GenBank/DDBJ databases">
        <title>Genome and transcriptome analyses reveal genes involved in the formation of fine ridges on petal epidermal cells in Hibiscus trionum.</title>
        <authorList>
            <person name="Koshimizu S."/>
            <person name="Masuda S."/>
            <person name="Ishii T."/>
            <person name="Shirasu K."/>
            <person name="Hoshino A."/>
            <person name="Arita M."/>
        </authorList>
    </citation>
    <scope>NUCLEOTIDE SEQUENCE</scope>
    <source>
        <strain evidence="8">Hamamatsu line</strain>
    </source>
</reference>
<keyword evidence="5" id="KW-0206">Cytoskeleton</keyword>
<dbReference type="InterPro" id="IPR027329">
    <property type="entry name" value="TPX2_C"/>
</dbReference>
<evidence type="ECO:0000256" key="1">
    <source>
        <dbReference type="ARBA" id="ARBA00004245"/>
    </source>
</evidence>
<evidence type="ECO:0000256" key="3">
    <source>
        <dbReference type="ARBA" id="ARBA00022490"/>
    </source>
</evidence>
<dbReference type="PANTHER" id="PTHR14326">
    <property type="entry name" value="TARGETING PROTEIN FOR XKLP2"/>
    <property type="match status" value="1"/>
</dbReference>
<dbReference type="GO" id="GO:0008017">
    <property type="term" value="F:microtubule binding"/>
    <property type="evidence" value="ECO:0007669"/>
    <property type="project" value="TreeGrafter"/>
</dbReference>
<comment type="caution">
    <text evidence="8">The sequence shown here is derived from an EMBL/GenBank/DDBJ whole genome shotgun (WGS) entry which is preliminary data.</text>
</comment>
<keyword evidence="3" id="KW-0963">Cytoplasm</keyword>
<evidence type="ECO:0000259" key="7">
    <source>
        <dbReference type="Pfam" id="PF06886"/>
    </source>
</evidence>
<feature type="region of interest" description="Disordered" evidence="6">
    <location>
        <begin position="1"/>
        <end position="98"/>
    </location>
</feature>
<evidence type="ECO:0000313" key="9">
    <source>
        <dbReference type="Proteomes" id="UP001165190"/>
    </source>
</evidence>
<gene>
    <name evidence="8" type="ORF">HRI_000517300</name>
</gene>
<evidence type="ECO:0000256" key="2">
    <source>
        <dbReference type="ARBA" id="ARBA00005885"/>
    </source>
</evidence>
<dbReference type="GO" id="GO:0005880">
    <property type="term" value="C:nuclear microtubule"/>
    <property type="evidence" value="ECO:0007669"/>
    <property type="project" value="TreeGrafter"/>
</dbReference>
<dbReference type="GO" id="GO:0060236">
    <property type="term" value="P:regulation of mitotic spindle organization"/>
    <property type="evidence" value="ECO:0007669"/>
    <property type="project" value="InterPro"/>
</dbReference>
<accession>A0A9W7LMB9</accession>
<comment type="subcellular location">
    <subcellularLocation>
        <location evidence="1">Cytoplasm</location>
        <location evidence="1">Cytoskeleton</location>
    </subcellularLocation>
</comment>
<sequence length="492" mass="55896">MEVAKNSKLGTPVKDPEGYSRSKTSKDSKLSENSNPNIPDSSSPLTKSSKHQKHSSNNPVIYSPSNKLRERKFVVAKKKSKKAESDSNPTTAGVNCKCKEKPGGNSKKCLCVAYENLRSSQEEFFKNKAKAEAEEETGDLVEVYGSDIGEIEEVENSSEAGGSTIIKRRRDKLMEEARNSAPECGKVMHLVKAFEKLLWIPDKEGEGEKEQKEEKIDNNNKKKPLKWALPGLKPTNVTEGDADETSFSSFCPSDFVLTAANLGLDPRFKVSSSWDSSQGSVSSRTSNGGRRSRRNSSDSAGTNVGRRWKKQLKPTSLKPFKLRTEQRGKTKEEEFMKKIHELTIEQEKQRIPIAQGLPWTTDEPEVLIKPPVKESTRPVDLILHSDVRAVERAEFDHQVAEKMSLIEQYKMERERQQKMAEEEEIKRLRKELIPKAQPMPYFDRPFIPRRSSKNPTMPREPKFHIPQHKKIKCMSWNDMSPYTFLGNEAREI</sequence>
<dbReference type="OrthoDB" id="7677582at2759"/>
<evidence type="ECO:0000256" key="5">
    <source>
        <dbReference type="ARBA" id="ARBA00023212"/>
    </source>
</evidence>
<keyword evidence="4" id="KW-0493">Microtubule</keyword>
<dbReference type="GO" id="GO:0005819">
    <property type="term" value="C:spindle"/>
    <property type="evidence" value="ECO:0007669"/>
    <property type="project" value="InterPro"/>
</dbReference>
<feature type="compositionally biased region" description="Low complexity" evidence="6">
    <location>
        <begin position="31"/>
        <end position="44"/>
    </location>
</feature>
<feature type="compositionally biased region" description="Low complexity" evidence="6">
    <location>
        <begin position="271"/>
        <end position="289"/>
    </location>
</feature>
<dbReference type="Pfam" id="PF06886">
    <property type="entry name" value="TPX2"/>
    <property type="match status" value="1"/>
</dbReference>
<dbReference type="GO" id="GO:0030295">
    <property type="term" value="F:protein kinase activator activity"/>
    <property type="evidence" value="ECO:0007669"/>
    <property type="project" value="TreeGrafter"/>
</dbReference>
<dbReference type="GO" id="GO:0090307">
    <property type="term" value="P:mitotic spindle assembly"/>
    <property type="evidence" value="ECO:0007669"/>
    <property type="project" value="TreeGrafter"/>
</dbReference>
<evidence type="ECO:0000256" key="4">
    <source>
        <dbReference type="ARBA" id="ARBA00022701"/>
    </source>
</evidence>
<proteinExistence type="inferred from homology"/>
<dbReference type="PANTHER" id="PTHR14326:SF58">
    <property type="entry name" value="TPX2 (TARGETING PROTEIN FOR XKLP2) PROTEIN FAMILY"/>
    <property type="match status" value="1"/>
</dbReference>
<organism evidence="8 9">
    <name type="scientific">Hibiscus trionum</name>
    <name type="common">Flower of an hour</name>
    <dbReference type="NCBI Taxonomy" id="183268"/>
    <lineage>
        <taxon>Eukaryota</taxon>
        <taxon>Viridiplantae</taxon>
        <taxon>Streptophyta</taxon>
        <taxon>Embryophyta</taxon>
        <taxon>Tracheophyta</taxon>
        <taxon>Spermatophyta</taxon>
        <taxon>Magnoliopsida</taxon>
        <taxon>eudicotyledons</taxon>
        <taxon>Gunneridae</taxon>
        <taxon>Pentapetalae</taxon>
        <taxon>rosids</taxon>
        <taxon>malvids</taxon>
        <taxon>Malvales</taxon>
        <taxon>Malvaceae</taxon>
        <taxon>Malvoideae</taxon>
        <taxon>Hibiscus</taxon>
    </lineage>
</organism>
<comment type="similarity">
    <text evidence="2">Belongs to the TPX2 family.</text>
</comment>
<protein>
    <recommendedName>
        <fullName evidence="7">TPX2 C-terminal domain-containing protein</fullName>
    </recommendedName>
</protein>
<name>A0A9W7LMB9_HIBTR</name>
<evidence type="ECO:0000256" key="6">
    <source>
        <dbReference type="SAM" id="MobiDB-lite"/>
    </source>
</evidence>
<dbReference type="Proteomes" id="UP001165190">
    <property type="component" value="Unassembled WGS sequence"/>
</dbReference>
<feature type="region of interest" description="Disordered" evidence="6">
    <location>
        <begin position="202"/>
        <end position="245"/>
    </location>
</feature>
<feature type="region of interest" description="Disordered" evidence="6">
    <location>
        <begin position="270"/>
        <end position="310"/>
    </location>
</feature>
<feature type="compositionally biased region" description="Basic and acidic residues" evidence="6">
    <location>
        <begin position="14"/>
        <end position="30"/>
    </location>
</feature>
<feature type="domain" description="TPX2 C-terminal" evidence="7">
    <location>
        <begin position="383"/>
        <end position="456"/>
    </location>
</feature>